<dbReference type="PANTHER" id="PTHR33908:SF11">
    <property type="entry name" value="MEMBRANE PROTEIN"/>
    <property type="match status" value="1"/>
</dbReference>
<dbReference type="InterPro" id="IPR038731">
    <property type="entry name" value="RgtA/B/C-like"/>
</dbReference>
<evidence type="ECO:0000313" key="10">
    <source>
        <dbReference type="EMBL" id="SDI36778.1"/>
    </source>
</evidence>
<dbReference type="AlphaFoldDB" id="A0A1G8K029"/>
<evidence type="ECO:0000256" key="5">
    <source>
        <dbReference type="ARBA" id="ARBA00022692"/>
    </source>
</evidence>
<proteinExistence type="predicted"/>
<dbReference type="Proteomes" id="UP000199705">
    <property type="component" value="Unassembled WGS sequence"/>
</dbReference>
<keyword evidence="4 10" id="KW-0808">Transferase</keyword>
<dbReference type="InterPro" id="IPR050297">
    <property type="entry name" value="LipidA_mod_glycosyltrf_83"/>
</dbReference>
<dbReference type="EMBL" id="FNCG01000019">
    <property type="protein sequence ID" value="SDI36778.1"/>
    <property type="molecule type" value="Genomic_DNA"/>
</dbReference>
<dbReference type="GO" id="GO:0005886">
    <property type="term" value="C:plasma membrane"/>
    <property type="evidence" value="ECO:0007669"/>
    <property type="project" value="UniProtKB-SubCell"/>
</dbReference>
<feature type="transmembrane region" description="Helical" evidence="8">
    <location>
        <begin position="189"/>
        <end position="208"/>
    </location>
</feature>
<evidence type="ECO:0000313" key="11">
    <source>
        <dbReference type="Proteomes" id="UP000199705"/>
    </source>
</evidence>
<feature type="domain" description="Glycosyltransferase RgtA/B/C/D-like" evidence="9">
    <location>
        <begin position="57"/>
        <end position="208"/>
    </location>
</feature>
<keyword evidence="7 8" id="KW-0472">Membrane</keyword>
<feature type="transmembrane region" description="Helical" evidence="8">
    <location>
        <begin position="292"/>
        <end position="311"/>
    </location>
</feature>
<feature type="transmembrane region" description="Helical" evidence="8">
    <location>
        <begin position="235"/>
        <end position="254"/>
    </location>
</feature>
<feature type="transmembrane region" description="Helical" evidence="8">
    <location>
        <begin position="108"/>
        <end position="141"/>
    </location>
</feature>
<dbReference type="PANTHER" id="PTHR33908">
    <property type="entry name" value="MANNOSYLTRANSFERASE YKCB-RELATED"/>
    <property type="match status" value="1"/>
</dbReference>
<dbReference type="Pfam" id="PF13231">
    <property type="entry name" value="PMT_2"/>
    <property type="match status" value="1"/>
</dbReference>
<protein>
    <submittedName>
        <fullName evidence="10">Dolichyl-phosphate-mannose-protein mannosyltransferase</fullName>
    </submittedName>
</protein>
<evidence type="ECO:0000256" key="6">
    <source>
        <dbReference type="ARBA" id="ARBA00022989"/>
    </source>
</evidence>
<reference evidence="11" key="1">
    <citation type="submission" date="2016-10" db="EMBL/GenBank/DDBJ databases">
        <authorList>
            <person name="Varghese N."/>
            <person name="Submissions S."/>
        </authorList>
    </citation>
    <scope>NUCLEOTIDE SEQUENCE [LARGE SCALE GENOMIC DNA]</scope>
    <source>
        <strain evidence="11">Gh-67</strain>
    </source>
</reference>
<comment type="subcellular location">
    <subcellularLocation>
        <location evidence="1">Cell membrane</location>
        <topology evidence="1">Multi-pass membrane protein</topology>
    </subcellularLocation>
</comment>
<feature type="transmembrane region" description="Helical" evidence="8">
    <location>
        <begin position="266"/>
        <end position="286"/>
    </location>
</feature>
<dbReference type="GO" id="GO:0009103">
    <property type="term" value="P:lipopolysaccharide biosynthetic process"/>
    <property type="evidence" value="ECO:0007669"/>
    <property type="project" value="UniProtKB-ARBA"/>
</dbReference>
<dbReference type="STRING" id="551996.SAMN05192573_11996"/>
<evidence type="ECO:0000256" key="8">
    <source>
        <dbReference type="SAM" id="Phobius"/>
    </source>
</evidence>
<keyword evidence="11" id="KW-1185">Reference proteome</keyword>
<evidence type="ECO:0000256" key="4">
    <source>
        <dbReference type="ARBA" id="ARBA00022679"/>
    </source>
</evidence>
<evidence type="ECO:0000256" key="7">
    <source>
        <dbReference type="ARBA" id="ARBA00023136"/>
    </source>
</evidence>
<dbReference type="RefSeq" id="WP_091174710.1">
    <property type="nucleotide sequence ID" value="NZ_FNCG01000019.1"/>
</dbReference>
<evidence type="ECO:0000259" key="9">
    <source>
        <dbReference type="Pfam" id="PF13231"/>
    </source>
</evidence>
<keyword evidence="2" id="KW-1003">Cell membrane</keyword>
<feature type="transmembrane region" description="Helical" evidence="8">
    <location>
        <begin position="323"/>
        <end position="345"/>
    </location>
</feature>
<dbReference type="GO" id="GO:0016763">
    <property type="term" value="F:pentosyltransferase activity"/>
    <property type="evidence" value="ECO:0007669"/>
    <property type="project" value="TreeGrafter"/>
</dbReference>
<sequence>MQDTSLNSAPVKYNKPIIYFLLLWALLNAVQAFTLEIHADEAYYWVYSRFLDWGYYDHPPMVAVFIKAGYSLIHNEFGVRLFTVMSTTASLYLMWLMLKRYRVDAINFILVVSGIFVFHIYGFTTTPDAPLLFFTVLFLYFYQQYIEEDSLKLAIILGVVIACLLYSKYHGILLVAFTLVSNIKLLKRGSFYGIVLLALALYAPHILWQVNHDYPSISYHLSERSADDYQLDNTYLYPLGQLIMAGPLIGWFLFYKGFTTKIQDVFTRTLLVNSAGILAFFFLTSFKGEVQLHWTLIAYVPLSMLVLISFARPGGKPTWFNRLAVINLSLILLVRICIIWGPPLLLKIDAMKSFFGFKDWAHQIQKKAGNNYVIFYDGFQDPSKYNFYNNTTRGLAYDSRHYRRTQYDIWPIEDSIQHKKTYYVLDVWLPGVTTDSINVFAGKWYGGWVDDTRTYQRVEFETLAPKEAVSPGQKIDFDLTVKNPYPFAIDFSNKNQKHPVFFEACFFKKTDQITNQKADDSFHNIALKPGESTHFKFNVTAPEQPGRYQLIFSLRTEPFFGGRNSKSINITVK</sequence>
<keyword evidence="6 8" id="KW-1133">Transmembrane helix</keyword>
<evidence type="ECO:0000256" key="3">
    <source>
        <dbReference type="ARBA" id="ARBA00022676"/>
    </source>
</evidence>
<feature type="transmembrane region" description="Helical" evidence="8">
    <location>
        <begin position="153"/>
        <end position="177"/>
    </location>
</feature>
<keyword evidence="5 8" id="KW-0812">Transmembrane</keyword>
<accession>A0A1G8K029</accession>
<name>A0A1G8K029_9SPHI</name>
<keyword evidence="3 10" id="KW-0328">Glycosyltransferase</keyword>
<organism evidence="10 11">
    <name type="scientific">Mucilaginibacter gossypii</name>
    <dbReference type="NCBI Taxonomy" id="551996"/>
    <lineage>
        <taxon>Bacteria</taxon>
        <taxon>Pseudomonadati</taxon>
        <taxon>Bacteroidota</taxon>
        <taxon>Sphingobacteriia</taxon>
        <taxon>Sphingobacteriales</taxon>
        <taxon>Sphingobacteriaceae</taxon>
        <taxon>Mucilaginibacter</taxon>
    </lineage>
</organism>
<gene>
    <name evidence="10" type="ORF">SAMN05192573_11996</name>
</gene>
<dbReference type="InterPro" id="IPR013783">
    <property type="entry name" value="Ig-like_fold"/>
</dbReference>
<evidence type="ECO:0000256" key="1">
    <source>
        <dbReference type="ARBA" id="ARBA00004651"/>
    </source>
</evidence>
<dbReference type="Gene3D" id="2.60.40.10">
    <property type="entry name" value="Immunoglobulins"/>
    <property type="match status" value="1"/>
</dbReference>
<feature type="transmembrane region" description="Helical" evidence="8">
    <location>
        <begin position="77"/>
        <end position="96"/>
    </location>
</feature>
<evidence type="ECO:0000256" key="2">
    <source>
        <dbReference type="ARBA" id="ARBA00022475"/>
    </source>
</evidence>